<organism evidence="3 4">
    <name type="scientific">Notothenia coriiceps</name>
    <name type="common">black rockcod</name>
    <dbReference type="NCBI Taxonomy" id="8208"/>
    <lineage>
        <taxon>Eukaryota</taxon>
        <taxon>Metazoa</taxon>
        <taxon>Chordata</taxon>
        <taxon>Craniata</taxon>
        <taxon>Vertebrata</taxon>
        <taxon>Euteleostomi</taxon>
        <taxon>Actinopterygii</taxon>
        <taxon>Neopterygii</taxon>
        <taxon>Teleostei</taxon>
        <taxon>Neoteleostei</taxon>
        <taxon>Acanthomorphata</taxon>
        <taxon>Eupercaria</taxon>
        <taxon>Perciformes</taxon>
        <taxon>Notothenioidei</taxon>
        <taxon>Nototheniidae</taxon>
        <taxon>Notothenia</taxon>
    </lineage>
</organism>
<keyword evidence="2" id="KW-0677">Repeat</keyword>
<dbReference type="GO" id="GO:0070034">
    <property type="term" value="F:telomerase RNA binding"/>
    <property type="evidence" value="ECO:0007669"/>
    <property type="project" value="TreeGrafter"/>
</dbReference>
<evidence type="ECO:0000313" key="3">
    <source>
        <dbReference type="Proteomes" id="UP000504611"/>
    </source>
</evidence>
<reference evidence="4" key="1">
    <citation type="submission" date="2025-08" db="UniProtKB">
        <authorList>
            <consortium name="RefSeq"/>
        </authorList>
    </citation>
    <scope>IDENTIFICATION</scope>
    <source>
        <tissue evidence="4">Muscle</tissue>
    </source>
</reference>
<gene>
    <name evidence="4" type="primary">LOC104959342</name>
</gene>
<dbReference type="OrthoDB" id="427368at2759"/>
<dbReference type="Proteomes" id="UP000504611">
    <property type="component" value="Unplaced"/>
</dbReference>
<dbReference type="Pfam" id="PF00400">
    <property type="entry name" value="WD40"/>
    <property type="match status" value="1"/>
</dbReference>
<dbReference type="PROSITE" id="PS00678">
    <property type="entry name" value="WD_REPEATS_1"/>
    <property type="match status" value="1"/>
</dbReference>
<accession>A0A6I9PCM2</accession>
<dbReference type="InterPro" id="IPR052652">
    <property type="entry name" value="Telomerase_Complex_Comp"/>
</dbReference>
<dbReference type="InterPro" id="IPR036322">
    <property type="entry name" value="WD40_repeat_dom_sf"/>
</dbReference>
<keyword evidence="3" id="KW-1185">Reference proteome</keyword>
<dbReference type="PANTHER" id="PTHR44791">
    <property type="entry name" value="TELOMERASE PROTEIN COMPONENT 1 TEP1"/>
    <property type="match status" value="1"/>
</dbReference>
<dbReference type="Gene3D" id="2.130.10.10">
    <property type="entry name" value="YVTN repeat-like/Quinoprotein amine dehydrogenase"/>
    <property type="match status" value="1"/>
</dbReference>
<dbReference type="GO" id="GO:0003720">
    <property type="term" value="F:telomerase activity"/>
    <property type="evidence" value="ECO:0007669"/>
    <property type="project" value="TreeGrafter"/>
</dbReference>
<proteinExistence type="predicted"/>
<dbReference type="KEGG" id="ncc:104959342"/>
<evidence type="ECO:0000313" key="4">
    <source>
        <dbReference type="RefSeq" id="XP_010785520.1"/>
    </source>
</evidence>
<dbReference type="SUPFAM" id="SSF50978">
    <property type="entry name" value="WD40 repeat-like"/>
    <property type="match status" value="1"/>
</dbReference>
<dbReference type="GO" id="GO:0005697">
    <property type="term" value="C:telomerase holoenzyme complex"/>
    <property type="evidence" value="ECO:0007669"/>
    <property type="project" value="TreeGrafter"/>
</dbReference>
<evidence type="ECO:0000256" key="1">
    <source>
        <dbReference type="ARBA" id="ARBA00022574"/>
    </source>
</evidence>
<dbReference type="SMART" id="SM00320">
    <property type="entry name" value="WD40"/>
    <property type="match status" value="2"/>
</dbReference>
<protein>
    <submittedName>
        <fullName evidence="4">Telomerase protein component 1-like</fullName>
    </submittedName>
</protein>
<dbReference type="GO" id="GO:0000722">
    <property type="term" value="P:telomere maintenance via recombination"/>
    <property type="evidence" value="ECO:0007669"/>
    <property type="project" value="TreeGrafter"/>
</dbReference>
<dbReference type="InterPro" id="IPR019775">
    <property type="entry name" value="WD40_repeat_CS"/>
</dbReference>
<dbReference type="GeneID" id="104959342"/>
<dbReference type="InterPro" id="IPR015943">
    <property type="entry name" value="WD40/YVTN_repeat-like_dom_sf"/>
</dbReference>
<keyword evidence="1" id="KW-0853">WD repeat</keyword>
<evidence type="ECO:0000256" key="2">
    <source>
        <dbReference type="ARBA" id="ARBA00022737"/>
    </source>
</evidence>
<sequence length="105" mass="11291">MGKGGARAVEWQNNDRMIHHETSELVSTFSSEPTCVVVSPDAELMVVGTGKGTLHFINTQTGQEVKSLVSSCDGISSCVFLLDGRLATTSFDGRIEIWDIGNGCR</sequence>
<dbReference type="PANTHER" id="PTHR44791:SF1">
    <property type="entry name" value="TELOMERASE PROTEIN COMPONENT 1"/>
    <property type="match status" value="1"/>
</dbReference>
<dbReference type="InterPro" id="IPR001680">
    <property type="entry name" value="WD40_rpt"/>
</dbReference>
<dbReference type="AlphaFoldDB" id="A0A6I9PCM2"/>
<name>A0A6I9PCM2_9TELE</name>
<dbReference type="RefSeq" id="XP_010785520.1">
    <property type="nucleotide sequence ID" value="XM_010787218.1"/>
</dbReference>